<proteinExistence type="predicted"/>
<evidence type="ECO:0000256" key="1">
    <source>
        <dbReference type="SAM" id="MobiDB-lite"/>
    </source>
</evidence>
<evidence type="ECO:0000313" key="3">
    <source>
        <dbReference type="Proteomes" id="UP000530670"/>
    </source>
</evidence>
<feature type="compositionally biased region" description="Basic and acidic residues" evidence="1">
    <location>
        <begin position="114"/>
        <end position="129"/>
    </location>
</feature>
<evidence type="ECO:0000313" key="2">
    <source>
        <dbReference type="EMBL" id="KAF5641955.1"/>
    </source>
</evidence>
<feature type="compositionally biased region" description="Low complexity" evidence="1">
    <location>
        <begin position="293"/>
        <end position="307"/>
    </location>
</feature>
<dbReference type="GO" id="GO:0003676">
    <property type="term" value="F:nucleic acid binding"/>
    <property type="evidence" value="ECO:0007669"/>
    <property type="project" value="InterPro"/>
</dbReference>
<evidence type="ECO:0008006" key="4">
    <source>
        <dbReference type="Google" id="ProtNLM"/>
    </source>
</evidence>
<feature type="compositionally biased region" description="Basic and acidic residues" evidence="1">
    <location>
        <begin position="176"/>
        <end position="185"/>
    </location>
</feature>
<comment type="caution">
    <text evidence="2">The sequence shown here is derived from an EMBL/GenBank/DDBJ whole genome shotgun (WGS) entry which is preliminary data.</text>
</comment>
<feature type="compositionally biased region" description="Acidic residues" evidence="1">
    <location>
        <begin position="427"/>
        <end position="438"/>
    </location>
</feature>
<accession>A0A8H5RZN3</accession>
<feature type="compositionally biased region" description="Acidic residues" evidence="1">
    <location>
        <begin position="337"/>
        <end position="349"/>
    </location>
</feature>
<keyword evidence="3" id="KW-1185">Reference proteome</keyword>
<dbReference type="GeneID" id="59302485"/>
<gene>
    <name evidence="2" type="ORF">FTJAE_3871</name>
</gene>
<dbReference type="RefSeq" id="XP_037209036.1">
    <property type="nucleotide sequence ID" value="XM_037350215.1"/>
</dbReference>
<organism evidence="2 3">
    <name type="scientific">Fusarium tjaetaba</name>
    <dbReference type="NCBI Taxonomy" id="1567544"/>
    <lineage>
        <taxon>Eukaryota</taxon>
        <taxon>Fungi</taxon>
        <taxon>Dikarya</taxon>
        <taxon>Ascomycota</taxon>
        <taxon>Pezizomycotina</taxon>
        <taxon>Sordariomycetes</taxon>
        <taxon>Hypocreomycetidae</taxon>
        <taxon>Hypocreales</taxon>
        <taxon>Nectriaceae</taxon>
        <taxon>Fusarium</taxon>
        <taxon>Fusarium fujikuroi species complex</taxon>
    </lineage>
</organism>
<feature type="compositionally biased region" description="Basic and acidic residues" evidence="1">
    <location>
        <begin position="82"/>
        <end position="93"/>
    </location>
</feature>
<feature type="compositionally biased region" description="Acidic residues" evidence="1">
    <location>
        <begin position="483"/>
        <end position="494"/>
    </location>
</feature>
<dbReference type="OrthoDB" id="3595585at2759"/>
<feature type="compositionally biased region" description="Basic and acidic residues" evidence="1">
    <location>
        <begin position="322"/>
        <end position="333"/>
    </location>
</feature>
<feature type="region of interest" description="Disordered" evidence="1">
    <location>
        <begin position="246"/>
        <end position="521"/>
    </location>
</feature>
<feature type="region of interest" description="Disordered" evidence="1">
    <location>
        <begin position="533"/>
        <end position="557"/>
    </location>
</feature>
<feature type="compositionally biased region" description="Basic and acidic residues" evidence="1">
    <location>
        <begin position="261"/>
        <end position="272"/>
    </location>
</feature>
<dbReference type="InterPro" id="IPR035979">
    <property type="entry name" value="RBD_domain_sf"/>
</dbReference>
<feature type="compositionally biased region" description="Acidic residues" evidence="1">
    <location>
        <begin position="308"/>
        <end position="321"/>
    </location>
</feature>
<dbReference type="Proteomes" id="UP000530670">
    <property type="component" value="Unassembled WGS sequence"/>
</dbReference>
<dbReference type="AlphaFoldDB" id="A0A8H5RZN3"/>
<name>A0A8H5RZN3_9HYPO</name>
<dbReference type="Gene3D" id="3.30.70.330">
    <property type="match status" value="1"/>
</dbReference>
<dbReference type="EMBL" id="JAAQRI010000072">
    <property type="protein sequence ID" value="KAF5641955.1"/>
    <property type="molecule type" value="Genomic_DNA"/>
</dbReference>
<dbReference type="InterPro" id="IPR012677">
    <property type="entry name" value="Nucleotide-bd_a/b_plait_sf"/>
</dbReference>
<sequence length="557" mass="62699">MSAEATSASSDYIRLHISPLDPELLKIVIPASAAPKARNISYHTLETFPERRYGFVELPTMEADKIKKKLNGAVLKGNKIRIEKARPEQRAEPTGEVDQEEEEKSTKKKKKSKESKEESRKRKRDHEVVEGVALTDRKVKRGWTEPADQRRKKSKQDKKKENDGKHTEKKKRLKSKYTDGDECLLKTKVPPNLTSTLPEDDQPRKRKKKGKSREVIVHEFEKTTKFPSFLKTLADGEQANTATEFIEGKGWVDENGNVVETVKEKKIPEPVPKKKKVKKATPPPVEESDDDTSSSGTSSSGTSSSGSSDEDSEDEMEVDAQVEEKKEQTDTTKEALQPDDESSEPEADSPEPPQQATPLSAIKADETRPMSSSSSRSLTIKIPPPGTPSTKVHPLEALYKRSKPDEVATETLAKQEAEPFSFFGGVDNDDIEDEEDQDPANLTIATPAPMTPFSRQDFEWRNVRSAAPTPDTAHPSRMRNFWPEDDEDGDEDLDMAEHGFDEDGDEKDASAPQSSSDFQAWFWDNRRDLNRSWMKRRKTAAKEKRHRENKARASKAA</sequence>
<reference evidence="2 3" key="1">
    <citation type="submission" date="2020-05" db="EMBL/GenBank/DDBJ databases">
        <title>Identification and distribution of gene clusters putatively required for synthesis of sphingolipid metabolism inhibitors in phylogenetically diverse species of the filamentous fungus Fusarium.</title>
        <authorList>
            <person name="Kim H.-S."/>
            <person name="Busman M."/>
            <person name="Brown D.W."/>
            <person name="Divon H."/>
            <person name="Uhlig S."/>
            <person name="Proctor R.H."/>
        </authorList>
    </citation>
    <scope>NUCLEOTIDE SEQUENCE [LARGE SCALE GENOMIC DNA]</scope>
    <source>
        <strain evidence="2 3">NRRL 66243</strain>
    </source>
</reference>
<protein>
    <recommendedName>
        <fullName evidence="4">RRM domain-containing protein</fullName>
    </recommendedName>
</protein>
<dbReference type="SUPFAM" id="SSF54928">
    <property type="entry name" value="RNA-binding domain, RBD"/>
    <property type="match status" value="1"/>
</dbReference>
<feature type="region of interest" description="Disordered" evidence="1">
    <location>
        <begin position="82"/>
        <end position="216"/>
    </location>
</feature>